<organism evidence="1 2">
    <name type="scientific">Yersinia similis</name>
    <dbReference type="NCBI Taxonomy" id="367190"/>
    <lineage>
        <taxon>Bacteria</taxon>
        <taxon>Pseudomonadati</taxon>
        <taxon>Pseudomonadota</taxon>
        <taxon>Gammaproteobacteria</taxon>
        <taxon>Enterobacterales</taxon>
        <taxon>Yersiniaceae</taxon>
        <taxon>Yersinia</taxon>
    </lineage>
</organism>
<dbReference type="EMBL" id="CQBK01000036">
    <property type="protein sequence ID" value="CNI54393.1"/>
    <property type="molecule type" value="Genomic_DNA"/>
</dbReference>
<evidence type="ECO:0000313" key="2">
    <source>
        <dbReference type="Proteomes" id="UP000038204"/>
    </source>
</evidence>
<name>A0A0T9RBM0_9GAMM</name>
<dbReference type="Pfam" id="PF04985">
    <property type="entry name" value="Phage_tube"/>
    <property type="match status" value="1"/>
</dbReference>
<dbReference type="NCBIfam" id="TIGR01611">
    <property type="entry name" value="tail_tube"/>
    <property type="match status" value="1"/>
</dbReference>
<proteinExistence type="predicted"/>
<gene>
    <name evidence="1" type="ORF">ERS008667_03693</name>
</gene>
<protein>
    <submittedName>
        <fullName evidence="1">Major tail tube protein</fullName>
    </submittedName>
</protein>
<dbReference type="AlphaFoldDB" id="A0A0T9RBM0"/>
<reference evidence="1 2" key="1">
    <citation type="submission" date="2015-03" db="EMBL/GenBank/DDBJ databases">
        <authorList>
            <person name="Murphy D."/>
        </authorList>
    </citation>
    <scope>NUCLEOTIDE SEQUENCE [LARGE SCALE GENOMIC DNA]</scope>
    <source>
        <strain evidence="1 2">Y233</strain>
    </source>
</reference>
<accession>A0A0T9RBM0</accession>
<dbReference type="RefSeq" id="WP_231573234.1">
    <property type="nucleotide sequence ID" value="NZ_CABIHS010000332.1"/>
</dbReference>
<sequence length="174" mass="19197">MALPRKLKLMNLFNDGRDYMGIVSSITLPKLTRKLENYRGGGMNGAAPIDLGLDDDALAMEWAMGGLDEFVLQQWGAPKVDAVPLRFSGAYQRDDTGEVTAVEVEIRGRHKEIDGGESKQGEDTETKVSTQCTYYKLTIDGKVVMEIDVVNQQGSAQPEQQRLHHSIISRSVAV</sequence>
<dbReference type="Proteomes" id="UP000038204">
    <property type="component" value="Unassembled WGS sequence"/>
</dbReference>
<evidence type="ECO:0000313" key="1">
    <source>
        <dbReference type="EMBL" id="CNI54393.1"/>
    </source>
</evidence>
<dbReference type="InterPro" id="IPR006498">
    <property type="entry name" value="Tail_tube"/>
</dbReference>